<dbReference type="EMBL" id="DVNK01000054">
    <property type="protein sequence ID" value="HIU47418.1"/>
    <property type="molecule type" value="Genomic_DNA"/>
</dbReference>
<reference evidence="2" key="1">
    <citation type="submission" date="2020-10" db="EMBL/GenBank/DDBJ databases">
        <authorList>
            <person name="Gilroy R."/>
        </authorList>
    </citation>
    <scope>NUCLEOTIDE SEQUENCE</scope>
    <source>
        <strain evidence="2">ChiSxjej2B14-8506</strain>
    </source>
</reference>
<evidence type="ECO:0000256" key="1">
    <source>
        <dbReference type="SAM" id="Phobius"/>
    </source>
</evidence>
<feature type="transmembrane region" description="Helical" evidence="1">
    <location>
        <begin position="6"/>
        <end position="25"/>
    </location>
</feature>
<keyword evidence="1" id="KW-0812">Transmembrane</keyword>
<dbReference type="Proteomes" id="UP000824123">
    <property type="component" value="Unassembled WGS sequence"/>
</dbReference>
<sequence length="87" mass="9319">MWWTVFPGIAVGVYQVYAMRVYMRGLGAGGRGLRKRIVTGLINAVLVLGLVIGFACVSPEALLWSSGGMCGSMILLALALFIRSIDN</sequence>
<keyword evidence="1" id="KW-1133">Transmembrane helix</keyword>
<feature type="transmembrane region" description="Helical" evidence="1">
    <location>
        <begin position="61"/>
        <end position="82"/>
    </location>
</feature>
<evidence type="ECO:0000313" key="3">
    <source>
        <dbReference type="Proteomes" id="UP000824123"/>
    </source>
</evidence>
<name>A0A9D1LSR5_9FIRM</name>
<accession>A0A9D1LSR5</accession>
<reference evidence="2" key="2">
    <citation type="journal article" date="2021" name="PeerJ">
        <title>Extensive microbial diversity within the chicken gut microbiome revealed by metagenomics and culture.</title>
        <authorList>
            <person name="Gilroy R."/>
            <person name="Ravi A."/>
            <person name="Getino M."/>
            <person name="Pursley I."/>
            <person name="Horton D.L."/>
            <person name="Alikhan N.F."/>
            <person name="Baker D."/>
            <person name="Gharbi K."/>
            <person name="Hall N."/>
            <person name="Watson M."/>
            <person name="Adriaenssens E.M."/>
            <person name="Foster-Nyarko E."/>
            <person name="Jarju S."/>
            <person name="Secka A."/>
            <person name="Antonio M."/>
            <person name="Oren A."/>
            <person name="Chaudhuri R.R."/>
            <person name="La Ragione R."/>
            <person name="Hildebrand F."/>
            <person name="Pallen M.J."/>
        </authorList>
    </citation>
    <scope>NUCLEOTIDE SEQUENCE</scope>
    <source>
        <strain evidence="2">ChiSxjej2B14-8506</strain>
    </source>
</reference>
<gene>
    <name evidence="2" type="ORF">IAC59_09220</name>
</gene>
<keyword evidence="1" id="KW-0472">Membrane</keyword>
<evidence type="ECO:0000313" key="2">
    <source>
        <dbReference type="EMBL" id="HIU47418.1"/>
    </source>
</evidence>
<comment type="caution">
    <text evidence="2">The sequence shown here is derived from an EMBL/GenBank/DDBJ whole genome shotgun (WGS) entry which is preliminary data.</text>
</comment>
<organism evidence="2 3">
    <name type="scientific">Candidatus Fimadaptatus faecigallinarum</name>
    <dbReference type="NCBI Taxonomy" id="2840814"/>
    <lineage>
        <taxon>Bacteria</taxon>
        <taxon>Bacillati</taxon>
        <taxon>Bacillota</taxon>
        <taxon>Clostridia</taxon>
        <taxon>Eubacteriales</taxon>
        <taxon>Candidatus Fimadaptatus</taxon>
    </lineage>
</organism>
<feature type="transmembrane region" description="Helical" evidence="1">
    <location>
        <begin position="37"/>
        <end position="55"/>
    </location>
</feature>
<protein>
    <submittedName>
        <fullName evidence="2">Uncharacterized protein</fullName>
    </submittedName>
</protein>
<proteinExistence type="predicted"/>
<dbReference type="AlphaFoldDB" id="A0A9D1LSR5"/>